<dbReference type="AlphaFoldDB" id="A0A1F7JII4"/>
<proteinExistence type="predicted"/>
<reference evidence="2 3" key="1">
    <citation type="journal article" date="2016" name="Nat. Commun.">
        <title>Thousands of microbial genomes shed light on interconnected biogeochemical processes in an aquifer system.</title>
        <authorList>
            <person name="Anantharaman K."/>
            <person name="Brown C.T."/>
            <person name="Hug L.A."/>
            <person name="Sharon I."/>
            <person name="Castelle C.J."/>
            <person name="Probst A.J."/>
            <person name="Thomas B.C."/>
            <person name="Singh A."/>
            <person name="Wilkins M.J."/>
            <person name="Karaoz U."/>
            <person name="Brodie E.L."/>
            <person name="Williams K.H."/>
            <person name="Hubbard S.S."/>
            <person name="Banfield J.F."/>
        </authorList>
    </citation>
    <scope>NUCLEOTIDE SEQUENCE [LARGE SCALE GENOMIC DNA]</scope>
</reference>
<evidence type="ECO:0000256" key="1">
    <source>
        <dbReference type="SAM" id="Phobius"/>
    </source>
</evidence>
<organism evidence="2 3">
    <name type="scientific">Candidatus Roizmanbacteria bacterium RIFCSPLOWO2_02_FULL_36_11</name>
    <dbReference type="NCBI Taxonomy" id="1802071"/>
    <lineage>
        <taxon>Bacteria</taxon>
        <taxon>Candidatus Roizmaniibacteriota</taxon>
    </lineage>
</organism>
<accession>A0A1F7JII4</accession>
<keyword evidence="1" id="KW-1133">Transmembrane helix</keyword>
<gene>
    <name evidence="2" type="ORF">A3H78_05940</name>
</gene>
<sequence length="229" mass="26759">MVNIARGIIFVKRQDIDFYIENSTEVINLVLPAEINRDLEIIDFKKLAEVIKTFVETNKISTFNAIMIVDNDLIFEKDLINLTEEKKEEEIKKFLDLVPFDSVESRITPIDKGIKVLAINNNYFLLLSRILEKNGINTNSILTKNELSQLFTNENQLNLTATSQFFKQFDNYNQLSFSLTTNFLPDMENHTPEKKDSQIDEKPKRSYLPYLLIVFVLLFSVLIFFLFLR</sequence>
<evidence type="ECO:0000313" key="3">
    <source>
        <dbReference type="Proteomes" id="UP000177418"/>
    </source>
</evidence>
<keyword evidence="1" id="KW-0472">Membrane</keyword>
<dbReference type="EMBL" id="MGAV01000004">
    <property type="protein sequence ID" value="OGK55407.1"/>
    <property type="molecule type" value="Genomic_DNA"/>
</dbReference>
<keyword evidence="1" id="KW-0812">Transmembrane</keyword>
<name>A0A1F7JII4_9BACT</name>
<evidence type="ECO:0000313" key="2">
    <source>
        <dbReference type="EMBL" id="OGK55407.1"/>
    </source>
</evidence>
<feature type="transmembrane region" description="Helical" evidence="1">
    <location>
        <begin position="207"/>
        <end position="228"/>
    </location>
</feature>
<comment type="caution">
    <text evidence="2">The sequence shown here is derived from an EMBL/GenBank/DDBJ whole genome shotgun (WGS) entry which is preliminary data.</text>
</comment>
<dbReference type="Proteomes" id="UP000177418">
    <property type="component" value="Unassembled WGS sequence"/>
</dbReference>
<protein>
    <submittedName>
        <fullName evidence="2">Uncharacterized protein</fullName>
    </submittedName>
</protein>